<proteinExistence type="inferred from homology"/>
<dbReference type="InterPro" id="IPR017871">
    <property type="entry name" value="ABC_transporter-like_CS"/>
</dbReference>
<evidence type="ECO:0000256" key="1">
    <source>
        <dbReference type="ARBA" id="ARBA00005417"/>
    </source>
</evidence>
<comment type="similarity">
    <text evidence="1">Belongs to the ABC transporter superfamily.</text>
</comment>
<dbReference type="PANTHER" id="PTHR24220">
    <property type="entry name" value="IMPORT ATP-BINDING PROTEIN"/>
    <property type="match status" value="1"/>
</dbReference>
<sequence length="254" mass="27987">MQETRRTYADFKLMTAGTVFSLREVVKSWVAPDAVFQLSIPHLEVKAGQQIVVQGQSGCGKSTLLDVLAMTLEPTSNEHFHFRPDAGAGVDIRDAWAHRRMDQLAGLRGRHIGYVLQTGGLLPFISVRENIELPRLLCGLPAGETSLALAERLQITDQLDKLPAALSVGQRQRVAVARALAHEPAVVLADEPTASLDPHTATEVMDLFVELAVQRGVTLLLASHDWARVNELGFTKLHHEQIDEKGVLRSEYYS</sequence>
<gene>
    <name evidence="5" type="ORF">MNBD_GAMMA26-2310</name>
</gene>
<dbReference type="GO" id="GO:0005524">
    <property type="term" value="F:ATP binding"/>
    <property type="evidence" value="ECO:0007669"/>
    <property type="project" value="UniProtKB-KW"/>
</dbReference>
<dbReference type="Gene3D" id="3.40.50.300">
    <property type="entry name" value="P-loop containing nucleotide triphosphate hydrolases"/>
    <property type="match status" value="1"/>
</dbReference>
<keyword evidence="3 5" id="KW-0067">ATP-binding</keyword>
<dbReference type="AlphaFoldDB" id="A0A3B1BCK0"/>
<evidence type="ECO:0000313" key="5">
    <source>
        <dbReference type="EMBL" id="VAX09148.1"/>
    </source>
</evidence>
<reference evidence="5" key="1">
    <citation type="submission" date="2018-06" db="EMBL/GenBank/DDBJ databases">
        <authorList>
            <person name="Zhirakovskaya E."/>
        </authorList>
    </citation>
    <scope>NUCLEOTIDE SEQUENCE</scope>
</reference>
<evidence type="ECO:0000256" key="3">
    <source>
        <dbReference type="ARBA" id="ARBA00022840"/>
    </source>
</evidence>
<evidence type="ECO:0000259" key="4">
    <source>
        <dbReference type="PROSITE" id="PS50893"/>
    </source>
</evidence>
<dbReference type="GO" id="GO:0044874">
    <property type="term" value="P:lipoprotein localization to outer membrane"/>
    <property type="evidence" value="ECO:0007669"/>
    <property type="project" value="TreeGrafter"/>
</dbReference>
<dbReference type="PROSITE" id="PS50893">
    <property type="entry name" value="ABC_TRANSPORTER_2"/>
    <property type="match status" value="1"/>
</dbReference>
<dbReference type="Pfam" id="PF00005">
    <property type="entry name" value="ABC_tran"/>
    <property type="match status" value="1"/>
</dbReference>
<dbReference type="GO" id="GO:0089705">
    <property type="term" value="P:protein localization to outer membrane"/>
    <property type="evidence" value="ECO:0007669"/>
    <property type="project" value="TreeGrafter"/>
</dbReference>
<dbReference type="InterPro" id="IPR015854">
    <property type="entry name" value="ABC_transpr_LolD-like"/>
</dbReference>
<name>A0A3B1BCK0_9ZZZZ</name>
<dbReference type="PANTHER" id="PTHR24220:SF689">
    <property type="entry name" value="LIPOPROTEIN-RELEASING SYSTEM ATP-BINDING PROTEIN LOLD"/>
    <property type="match status" value="1"/>
</dbReference>
<dbReference type="GO" id="GO:0016887">
    <property type="term" value="F:ATP hydrolysis activity"/>
    <property type="evidence" value="ECO:0007669"/>
    <property type="project" value="InterPro"/>
</dbReference>
<dbReference type="SMART" id="SM00382">
    <property type="entry name" value="AAA"/>
    <property type="match status" value="1"/>
</dbReference>
<dbReference type="SUPFAM" id="SSF52540">
    <property type="entry name" value="P-loop containing nucleoside triphosphate hydrolases"/>
    <property type="match status" value="1"/>
</dbReference>
<dbReference type="InterPro" id="IPR003593">
    <property type="entry name" value="AAA+_ATPase"/>
</dbReference>
<feature type="domain" description="ABC transporter" evidence="4">
    <location>
        <begin position="20"/>
        <end position="254"/>
    </location>
</feature>
<protein>
    <submittedName>
        <fullName evidence="5">ABC transporter, ATP-binding protein</fullName>
    </submittedName>
</protein>
<organism evidence="5">
    <name type="scientific">hydrothermal vent metagenome</name>
    <dbReference type="NCBI Taxonomy" id="652676"/>
    <lineage>
        <taxon>unclassified sequences</taxon>
        <taxon>metagenomes</taxon>
        <taxon>ecological metagenomes</taxon>
    </lineage>
</organism>
<dbReference type="EMBL" id="UOFX01000044">
    <property type="protein sequence ID" value="VAX09148.1"/>
    <property type="molecule type" value="Genomic_DNA"/>
</dbReference>
<dbReference type="PROSITE" id="PS00211">
    <property type="entry name" value="ABC_TRANSPORTER_1"/>
    <property type="match status" value="1"/>
</dbReference>
<accession>A0A3B1BCK0</accession>
<dbReference type="InterPro" id="IPR027417">
    <property type="entry name" value="P-loop_NTPase"/>
</dbReference>
<dbReference type="GO" id="GO:0005886">
    <property type="term" value="C:plasma membrane"/>
    <property type="evidence" value="ECO:0007669"/>
    <property type="project" value="TreeGrafter"/>
</dbReference>
<evidence type="ECO:0000256" key="2">
    <source>
        <dbReference type="ARBA" id="ARBA00022741"/>
    </source>
</evidence>
<dbReference type="GO" id="GO:0022857">
    <property type="term" value="F:transmembrane transporter activity"/>
    <property type="evidence" value="ECO:0007669"/>
    <property type="project" value="TreeGrafter"/>
</dbReference>
<keyword evidence="2" id="KW-0547">Nucleotide-binding</keyword>
<dbReference type="InterPro" id="IPR003439">
    <property type="entry name" value="ABC_transporter-like_ATP-bd"/>
</dbReference>